<dbReference type="Gene3D" id="1.10.10.60">
    <property type="entry name" value="Homeodomain-like"/>
    <property type="match status" value="1"/>
</dbReference>
<comment type="caution">
    <text evidence="2">The sequence shown here is derived from an EMBL/GenBank/DDBJ whole genome shotgun (WGS) entry which is preliminary data.</text>
</comment>
<name>A0ABW8B0N5_9FIRM</name>
<gene>
    <name evidence="2" type="ORF">ACIF0M_11790</name>
</gene>
<dbReference type="Proteomes" id="UP001614216">
    <property type="component" value="Unassembled WGS sequence"/>
</dbReference>
<organism evidence="2 3">
    <name type="scientific">Dorea amylophila</name>
    <dbReference type="NCBI Taxonomy" id="2981789"/>
    <lineage>
        <taxon>Bacteria</taxon>
        <taxon>Bacillati</taxon>
        <taxon>Bacillota</taxon>
        <taxon>Clostridia</taxon>
        <taxon>Lachnospirales</taxon>
        <taxon>Lachnospiraceae</taxon>
        <taxon>Dorea</taxon>
    </lineage>
</organism>
<accession>A0ABW8B0N5</accession>
<dbReference type="InterPro" id="IPR041657">
    <property type="entry name" value="HTH_17"/>
</dbReference>
<evidence type="ECO:0000313" key="3">
    <source>
        <dbReference type="Proteomes" id="UP001614216"/>
    </source>
</evidence>
<evidence type="ECO:0000313" key="2">
    <source>
        <dbReference type="EMBL" id="MFI7846206.1"/>
    </source>
</evidence>
<dbReference type="PANTHER" id="PTHR38431:SF1">
    <property type="entry name" value="BLL2305 PROTEIN"/>
    <property type="match status" value="1"/>
</dbReference>
<evidence type="ECO:0000259" key="1">
    <source>
        <dbReference type="Pfam" id="PF12728"/>
    </source>
</evidence>
<keyword evidence="3" id="KW-1185">Reference proteome</keyword>
<proteinExistence type="predicted"/>
<sequence length="321" mass="38128">MNYDIIEATSFEEVLSEIEENSKYKRLPPKEKNWMTVPEMGNLLGLKKTGRYWLVQKNYFECREIAGQMRVNIASFEKWYANQVKYHKVNGEEPGKNLKKWSYSISEVAKMLGISETTVYDLIRRDGIKTVTVDYWIRIPKKSFQEWYEKQSKYRTQKDREKDKELEGATITMPEMARLLGIPRRQVYEILKNSKYSHFFETIEIAEKKRITKESFQKFLDGQDHYKLDPANDYEELSMEQNFSLANYRRKKLAKTGDRSKNGNLGYLTFDEAAFLAKVSRGMIYKWIDDGKFSSVKIGYISRVKRDEFEAWLKERERKGN</sequence>
<dbReference type="Pfam" id="PF12728">
    <property type="entry name" value="HTH_17"/>
    <property type="match status" value="2"/>
</dbReference>
<feature type="domain" description="Helix-turn-helix" evidence="1">
    <location>
        <begin position="267"/>
        <end position="316"/>
    </location>
</feature>
<dbReference type="NCBIfam" id="TIGR01764">
    <property type="entry name" value="excise"/>
    <property type="match status" value="2"/>
</dbReference>
<protein>
    <submittedName>
        <fullName evidence="2">Helix-turn-helix domain-containing protein</fullName>
    </submittedName>
</protein>
<dbReference type="EMBL" id="JBITRD010000012">
    <property type="protein sequence ID" value="MFI7846206.1"/>
    <property type="molecule type" value="Genomic_DNA"/>
</dbReference>
<reference evidence="2 3" key="1">
    <citation type="submission" date="2024-08" db="EMBL/GenBank/DDBJ databases">
        <authorList>
            <person name="Vancuren S.J."/>
            <person name="Allen-Vercoe E."/>
        </authorList>
    </citation>
    <scope>NUCLEOTIDE SEQUENCE [LARGE SCALE GENOMIC DNA]</scope>
    <source>
        <strain evidence="2 3">16-6-I_42_FAA</strain>
    </source>
</reference>
<feature type="domain" description="Helix-turn-helix" evidence="1">
    <location>
        <begin position="103"/>
        <end position="152"/>
    </location>
</feature>
<dbReference type="InterPro" id="IPR010093">
    <property type="entry name" value="SinI_DNA-bd"/>
</dbReference>
<dbReference type="RefSeq" id="WP_022151269.1">
    <property type="nucleotide sequence ID" value="NZ_JBITRD010000012.1"/>
</dbReference>
<dbReference type="PANTHER" id="PTHR38431">
    <property type="entry name" value="BLL2305 PROTEIN"/>
    <property type="match status" value="1"/>
</dbReference>